<sequence length="254" mass="30509">MLQFKDNESFIQNYDGVCAIKAENSYTFLKDLFEFETKYEKNSITINNKTYSIKDCMIVNDLTKVSDLFNFTIKNYLTQLINNNENWNVEKIINFSLLNDISNVCNQKITNNFINVNVDWSKAYKNFFELNNELFVDKDIMLSWIDYQTNLEKKVIIFQNFDSLKISDLYKFTSKFHFILLTNDILKNCEKFEEFELCSIYKSQKIYEIFAIDPILSWISNRLEKEVLKENLLNDFKEIFLDDNKYEFYKFLTN</sequence>
<dbReference type="RefSeq" id="WP_024544365.1">
    <property type="nucleotide sequence ID" value="NZ_LR214938.2"/>
</dbReference>
<name>A0A448ZZ88_METSV</name>
<geneLocation type="plasmid" evidence="1">
    <name>2</name>
</geneLocation>
<accession>A0A448ZZ88</accession>
<dbReference type="AlphaFoldDB" id="A0A448ZZ88"/>
<protein>
    <submittedName>
        <fullName evidence="1">Uncharacterized protein</fullName>
    </submittedName>
</protein>
<keyword evidence="1" id="KW-0614">Plasmid</keyword>
<organism evidence="1">
    <name type="scientific">Metamycoplasma salivarium</name>
    <name type="common">Mycoplasma salivarium</name>
    <dbReference type="NCBI Taxonomy" id="2124"/>
    <lineage>
        <taxon>Bacteria</taxon>
        <taxon>Bacillati</taxon>
        <taxon>Mycoplasmatota</taxon>
        <taxon>Mycoplasmoidales</taxon>
        <taxon>Metamycoplasmataceae</taxon>
        <taxon>Metamycoplasma</taxon>
    </lineage>
</organism>
<gene>
    <name evidence="1" type="ORF">NCTC10113_01449</name>
</gene>
<dbReference type="EMBL" id="LR214939">
    <property type="protein sequence ID" value="VEU56540.1"/>
    <property type="molecule type" value="Genomic_DNA"/>
</dbReference>
<evidence type="ECO:0000313" key="1">
    <source>
        <dbReference type="EMBL" id="VEU56540.1"/>
    </source>
</evidence>
<reference evidence="1" key="1">
    <citation type="submission" date="2019-01" db="EMBL/GenBank/DDBJ databases">
        <authorList>
            <consortium name="Pathogen Informatics"/>
        </authorList>
    </citation>
    <scope>NUCLEOTIDE SEQUENCE [LARGE SCALE GENOMIC DNA]</scope>
    <source>
        <strain evidence="1">NCTC10113</strain>
    </source>
</reference>
<proteinExistence type="predicted"/>